<accession>A0AC34PUW5</accession>
<organism evidence="1 2">
    <name type="scientific">Panagrolaimus sp. JU765</name>
    <dbReference type="NCBI Taxonomy" id="591449"/>
    <lineage>
        <taxon>Eukaryota</taxon>
        <taxon>Metazoa</taxon>
        <taxon>Ecdysozoa</taxon>
        <taxon>Nematoda</taxon>
        <taxon>Chromadorea</taxon>
        <taxon>Rhabditida</taxon>
        <taxon>Tylenchina</taxon>
        <taxon>Panagrolaimomorpha</taxon>
        <taxon>Panagrolaimoidea</taxon>
        <taxon>Panagrolaimidae</taxon>
        <taxon>Panagrolaimus</taxon>
    </lineage>
</organism>
<evidence type="ECO:0000313" key="2">
    <source>
        <dbReference type="WBParaSite" id="JU765_v2.g102.t1"/>
    </source>
</evidence>
<dbReference type="Proteomes" id="UP000887576">
    <property type="component" value="Unplaced"/>
</dbReference>
<protein>
    <submittedName>
        <fullName evidence="2">EGF-like domain-containing protein</fullName>
    </submittedName>
</protein>
<evidence type="ECO:0000313" key="1">
    <source>
        <dbReference type="Proteomes" id="UP000887576"/>
    </source>
</evidence>
<proteinExistence type="predicted"/>
<name>A0AC34PUW5_9BILA</name>
<reference evidence="2" key="1">
    <citation type="submission" date="2025-08" db="UniProtKB">
        <authorList>
            <consortium name="WormBaseParasite"/>
        </authorList>
    </citation>
    <scope>IDENTIFICATION</scope>
</reference>
<dbReference type="WBParaSite" id="JU765_v2.g102.t1">
    <property type="protein sequence ID" value="JU765_v2.g102.t1"/>
    <property type="gene ID" value="JU765_v2.g102"/>
</dbReference>
<sequence>MASLQFIFAFFIFFIGLNYCIDYTCNPCHDFGNCQPQNLLPNPYYSPSYPQYGGPNYCKSCTCPTGYSGQCCDTYKNPCSPNPCDSKHTCHSYNNLTHSCDCPTGKSGTNCEITDDPCANALCRPGSNCTANALATIGYTCACDSQYSGTYCETANKVQLPNVQQVFVQMVVFVLKANQ</sequence>